<dbReference type="Gene3D" id="1.10.238.160">
    <property type="match status" value="1"/>
</dbReference>
<dbReference type="AlphaFoldDB" id="A0A1G9TZ48"/>
<reference evidence="2" key="1">
    <citation type="submission" date="2016-10" db="EMBL/GenBank/DDBJ databases">
        <authorList>
            <person name="Varghese N."/>
            <person name="Submissions S."/>
        </authorList>
    </citation>
    <scope>NUCLEOTIDE SEQUENCE [LARGE SCALE GENOMIC DNA]</scope>
    <source>
        <strain evidence="2">EPL6</strain>
    </source>
</reference>
<dbReference type="OrthoDB" id="8527558at2"/>
<accession>A0A1G9TZ48</accession>
<dbReference type="InterPro" id="IPR010260">
    <property type="entry name" value="AlpA"/>
</dbReference>
<protein>
    <submittedName>
        <fullName evidence="1">Transcriptional regulator, AlpA family</fullName>
    </submittedName>
</protein>
<dbReference type="STRING" id="1527607.SAMN05428957_10770"/>
<name>A0A1G9TZ48_9BURK</name>
<evidence type="ECO:0000313" key="2">
    <source>
        <dbReference type="Proteomes" id="UP000198552"/>
    </source>
</evidence>
<keyword evidence="2" id="KW-1185">Reference proteome</keyword>
<evidence type="ECO:0000313" key="1">
    <source>
        <dbReference type="EMBL" id="SDM52684.1"/>
    </source>
</evidence>
<gene>
    <name evidence="1" type="ORF">SAMN05428957_10770</name>
</gene>
<proteinExistence type="predicted"/>
<dbReference type="Proteomes" id="UP000198552">
    <property type="component" value="Unassembled WGS sequence"/>
</dbReference>
<dbReference type="RefSeq" id="WP_091570755.1">
    <property type="nucleotide sequence ID" value="NZ_FNHP01000007.1"/>
</dbReference>
<dbReference type="Pfam" id="PF05930">
    <property type="entry name" value="Phage_AlpA"/>
    <property type="match status" value="1"/>
</dbReference>
<organism evidence="1 2">
    <name type="scientific">Oryzisolibacter propanilivorax</name>
    <dbReference type="NCBI Taxonomy" id="1527607"/>
    <lineage>
        <taxon>Bacteria</taxon>
        <taxon>Pseudomonadati</taxon>
        <taxon>Pseudomonadota</taxon>
        <taxon>Betaproteobacteria</taxon>
        <taxon>Burkholderiales</taxon>
        <taxon>Comamonadaceae</taxon>
        <taxon>Oryzisolibacter</taxon>
    </lineage>
</organism>
<dbReference type="EMBL" id="FNHP01000007">
    <property type="protein sequence ID" value="SDM52684.1"/>
    <property type="molecule type" value="Genomic_DNA"/>
</dbReference>
<sequence>MQLHPTARQFDALPDEGLIRLAQLVASPKNPAAPVPISASSLWRMVKAGTFPAPLKLGAKTTCWRVADVRRWLAQQEVA</sequence>